<feature type="signal peptide" evidence="1">
    <location>
        <begin position="1"/>
        <end position="24"/>
    </location>
</feature>
<feature type="chain" id="PRO_5002909044" evidence="1">
    <location>
        <begin position="25"/>
        <end position="145"/>
    </location>
</feature>
<organism evidence="2 3">
    <name type="scientific">Micromonas commoda (strain RCC299 / NOUM17 / CCMP2709)</name>
    <name type="common">Picoplanktonic green alga</name>
    <dbReference type="NCBI Taxonomy" id="296587"/>
    <lineage>
        <taxon>Eukaryota</taxon>
        <taxon>Viridiplantae</taxon>
        <taxon>Chlorophyta</taxon>
        <taxon>Mamiellophyceae</taxon>
        <taxon>Mamiellales</taxon>
        <taxon>Mamiellaceae</taxon>
        <taxon>Micromonas</taxon>
    </lineage>
</organism>
<name>C1EJ18_MICCC</name>
<protein>
    <submittedName>
        <fullName evidence="2">Uncharacterized protein</fullName>
    </submittedName>
</protein>
<dbReference type="Proteomes" id="UP000002009">
    <property type="component" value="Chromosome 16"/>
</dbReference>
<dbReference type="RefSeq" id="XP_002506851.1">
    <property type="nucleotide sequence ID" value="XM_002506805.1"/>
</dbReference>
<dbReference type="AlphaFoldDB" id="C1EJ18"/>
<keyword evidence="1" id="KW-0732">Signal</keyword>
<evidence type="ECO:0000256" key="1">
    <source>
        <dbReference type="SAM" id="SignalP"/>
    </source>
</evidence>
<sequence length="145" mass="15017">MRPCSTLALLLALALLALAGFARADHPTYADRVRANRGPYPIDEADARARHARSGVGRITGLDAAPLLRRRRLAEDTATIDGAPAPIKGCAAHTDEASCALPCRWCKSAAVPSACFSAKAAASLPAGVFECTSHPRGASDVAAAR</sequence>
<gene>
    <name evidence="2" type="ORF">MICPUN_64777</name>
</gene>
<dbReference type="GeneID" id="8249635"/>
<evidence type="ECO:0000313" key="2">
    <source>
        <dbReference type="EMBL" id="ACO68109.1"/>
    </source>
</evidence>
<accession>C1EJ18</accession>
<dbReference type="InParanoid" id="C1EJ18"/>
<dbReference type="KEGG" id="mis:MICPUN_64777"/>
<evidence type="ECO:0000313" key="3">
    <source>
        <dbReference type="Proteomes" id="UP000002009"/>
    </source>
</evidence>
<keyword evidence="3" id="KW-1185">Reference proteome</keyword>
<proteinExistence type="predicted"/>
<reference evidence="2 3" key="1">
    <citation type="journal article" date="2009" name="Science">
        <title>Green evolution and dynamic adaptations revealed by genomes of the marine picoeukaryotes Micromonas.</title>
        <authorList>
            <person name="Worden A.Z."/>
            <person name="Lee J.H."/>
            <person name="Mock T."/>
            <person name="Rouze P."/>
            <person name="Simmons M.P."/>
            <person name="Aerts A.L."/>
            <person name="Allen A.E."/>
            <person name="Cuvelier M.L."/>
            <person name="Derelle E."/>
            <person name="Everett M.V."/>
            <person name="Foulon E."/>
            <person name="Grimwood J."/>
            <person name="Gundlach H."/>
            <person name="Henrissat B."/>
            <person name="Napoli C."/>
            <person name="McDonald S.M."/>
            <person name="Parker M.S."/>
            <person name="Rombauts S."/>
            <person name="Salamov A."/>
            <person name="Von Dassow P."/>
            <person name="Badger J.H."/>
            <person name="Coutinho P.M."/>
            <person name="Demir E."/>
            <person name="Dubchak I."/>
            <person name="Gentemann C."/>
            <person name="Eikrem W."/>
            <person name="Gready J.E."/>
            <person name="John U."/>
            <person name="Lanier W."/>
            <person name="Lindquist E.A."/>
            <person name="Lucas S."/>
            <person name="Mayer K.F."/>
            <person name="Moreau H."/>
            <person name="Not F."/>
            <person name="Otillar R."/>
            <person name="Panaud O."/>
            <person name="Pangilinan J."/>
            <person name="Paulsen I."/>
            <person name="Piegu B."/>
            <person name="Poliakov A."/>
            <person name="Robbens S."/>
            <person name="Schmutz J."/>
            <person name="Toulza E."/>
            <person name="Wyss T."/>
            <person name="Zelensky A."/>
            <person name="Zhou K."/>
            <person name="Armbrust E.V."/>
            <person name="Bhattacharya D."/>
            <person name="Goodenough U.W."/>
            <person name="Van de Peer Y."/>
            <person name="Grigoriev I.V."/>
        </authorList>
    </citation>
    <scope>NUCLEOTIDE SEQUENCE [LARGE SCALE GENOMIC DNA]</scope>
    <source>
        <strain evidence="3">RCC299 / NOUM17</strain>
    </source>
</reference>
<dbReference type="EMBL" id="CP001334">
    <property type="protein sequence ID" value="ACO68109.1"/>
    <property type="molecule type" value="Genomic_DNA"/>
</dbReference>